<evidence type="ECO:0000313" key="1">
    <source>
        <dbReference type="EMBL" id="EAA25114.1"/>
    </source>
</evidence>
<dbReference type="EMBL" id="AABF01000004">
    <property type="protein sequence ID" value="EAA25114.1"/>
    <property type="molecule type" value="Genomic_DNA"/>
</dbReference>
<name>Q7P878_FUSVC</name>
<dbReference type="AlphaFoldDB" id="Q7P878"/>
<proteinExistence type="predicted"/>
<organism evidence="1 2">
    <name type="scientific">Fusobacterium vincentii ATCC 49256</name>
    <dbReference type="NCBI Taxonomy" id="209882"/>
    <lineage>
        <taxon>Bacteria</taxon>
        <taxon>Fusobacteriati</taxon>
        <taxon>Fusobacteriota</taxon>
        <taxon>Fusobacteriia</taxon>
        <taxon>Fusobacteriales</taxon>
        <taxon>Fusobacteriaceae</taxon>
        <taxon>Fusobacterium</taxon>
    </lineage>
</organism>
<protein>
    <submittedName>
        <fullName evidence="1">Uncharacterized protein</fullName>
    </submittedName>
</protein>
<reference evidence="1 2" key="1">
    <citation type="journal article" date="2003" name="Genome Res.">
        <title>Genome analysis of F. nucleatum sub spp vincentii and its comparison with the genome of F. nucleatum ATCC 25586.</title>
        <authorList>
            <person name="Kapatral V."/>
            <person name="Ivanova N."/>
            <person name="Anderson I."/>
            <person name="Reznik G."/>
            <person name="Bhattacharyya A."/>
            <person name="Gardner W.L."/>
            <person name="Mikhailova N."/>
            <person name="Lapidus A."/>
            <person name="Larsen N."/>
            <person name="D'Souza M."/>
            <person name="Walunas T."/>
            <person name="Haselkorn R."/>
            <person name="Overbeek R."/>
            <person name="Kyrpides N."/>
        </authorList>
    </citation>
    <scope>NUCLEOTIDE SEQUENCE [LARGE SCALE GENOMIC DNA]</scope>
    <source>
        <strain evidence="1 2">ATCC 49256</strain>
    </source>
</reference>
<dbReference type="Proteomes" id="UP000006454">
    <property type="component" value="Unassembled WGS sequence"/>
</dbReference>
<evidence type="ECO:0000313" key="2">
    <source>
        <dbReference type="Proteomes" id="UP000006454"/>
    </source>
</evidence>
<sequence>MLNVGKFPKDNVIAFGTFTTGASGGVINLGVNPAGVAGASTVGAVTVGASPTVGGAGLIFNAVTGVTVIGDNVGGVLVLLHLLLLPWF</sequence>
<gene>
    <name evidence="1" type="ORF">FNV2155</name>
</gene>
<comment type="caution">
    <text evidence="1">The sequence shown here is derived from an EMBL/GenBank/DDBJ whole genome shotgun (WGS) entry which is preliminary data.</text>
</comment>
<accession>Q7P878</accession>